<dbReference type="PROSITE" id="PS01124">
    <property type="entry name" value="HTH_ARAC_FAMILY_2"/>
    <property type="match status" value="1"/>
</dbReference>
<gene>
    <name evidence="5" type="ORF">Cspa_c41070</name>
</gene>
<dbReference type="AlphaFoldDB" id="M1LX87"/>
<accession>M1LX87</accession>
<dbReference type="KEGG" id="csr:Cspa_c41070"/>
<organism evidence="5 6">
    <name type="scientific">Clostridium saccharoperbutylacetonicum N1-4(HMT)</name>
    <dbReference type="NCBI Taxonomy" id="931276"/>
    <lineage>
        <taxon>Bacteria</taxon>
        <taxon>Bacillati</taxon>
        <taxon>Bacillota</taxon>
        <taxon>Clostridia</taxon>
        <taxon>Eubacteriales</taxon>
        <taxon>Clostridiaceae</taxon>
        <taxon>Clostridium</taxon>
    </lineage>
</organism>
<protein>
    <submittedName>
        <fullName evidence="5">AraC family transcriptional regulator</fullName>
    </submittedName>
</protein>
<evidence type="ECO:0000256" key="3">
    <source>
        <dbReference type="ARBA" id="ARBA00023163"/>
    </source>
</evidence>
<evidence type="ECO:0000313" key="5">
    <source>
        <dbReference type="EMBL" id="AGF57860.1"/>
    </source>
</evidence>
<dbReference type="EMBL" id="CP004121">
    <property type="protein sequence ID" value="AGF57860.1"/>
    <property type="molecule type" value="Genomic_DNA"/>
</dbReference>
<dbReference type="RefSeq" id="WP_015394171.1">
    <property type="nucleotide sequence ID" value="NC_020291.1"/>
</dbReference>
<dbReference type="eggNOG" id="COG2207">
    <property type="taxonomic scope" value="Bacteria"/>
</dbReference>
<dbReference type="eggNOG" id="COG1917">
    <property type="taxonomic scope" value="Bacteria"/>
</dbReference>
<dbReference type="InterPro" id="IPR014710">
    <property type="entry name" value="RmlC-like_jellyroll"/>
</dbReference>
<sequence length="302" mass="35500">MLGNKDLKSPNDLKENISHGDFLFSLAVHLTEHKIALDIMLYSHWHEELEILYIIEGSMLLQIDLQSFIVNKGDIIIIPPNLIHGASRCNNSPCKFYAIVFHPNLISSIINDTIQQNYLDPYFIKSNKKFLYINKSSWEYDKTFHYITAIIEAYYSKAFGFELLIKAYILQMFYNIIQFHSIENNELKKEDLLTTVRIKKILAFLEDNYQSPFSLSDWALSISLSKEQFCRIFKKHFNNTPIEYLINYRISKAADLLIQSELPIIDIAFETGFESANYFTITFKNKMHTTPKEYRRNNKKFL</sequence>
<dbReference type="InterPro" id="IPR009057">
    <property type="entry name" value="Homeodomain-like_sf"/>
</dbReference>
<dbReference type="Proteomes" id="UP000011728">
    <property type="component" value="Chromosome"/>
</dbReference>
<dbReference type="PRINTS" id="PR00032">
    <property type="entry name" value="HTHARAC"/>
</dbReference>
<evidence type="ECO:0000313" key="6">
    <source>
        <dbReference type="Proteomes" id="UP000011728"/>
    </source>
</evidence>
<dbReference type="HOGENOM" id="CLU_000445_88_3_9"/>
<dbReference type="InterPro" id="IPR003313">
    <property type="entry name" value="AraC-bd"/>
</dbReference>
<dbReference type="PANTHER" id="PTHR43280">
    <property type="entry name" value="ARAC-FAMILY TRANSCRIPTIONAL REGULATOR"/>
    <property type="match status" value="1"/>
</dbReference>
<keyword evidence="2" id="KW-0238">DNA-binding</keyword>
<dbReference type="Pfam" id="PF02311">
    <property type="entry name" value="AraC_binding"/>
    <property type="match status" value="1"/>
</dbReference>
<dbReference type="InterPro" id="IPR037923">
    <property type="entry name" value="HTH-like"/>
</dbReference>
<keyword evidence="3" id="KW-0804">Transcription</keyword>
<dbReference type="OrthoDB" id="9791615at2"/>
<keyword evidence="6" id="KW-1185">Reference proteome</keyword>
<proteinExistence type="predicted"/>
<dbReference type="InterPro" id="IPR020449">
    <property type="entry name" value="Tscrpt_reg_AraC-type_HTH"/>
</dbReference>
<reference evidence="5 6" key="1">
    <citation type="submission" date="2013-02" db="EMBL/GenBank/DDBJ databases">
        <title>Genome sequence of Clostridium saccharoperbutylacetonicum N1-4(HMT).</title>
        <authorList>
            <person name="Poehlein A."/>
            <person name="Daniel R."/>
        </authorList>
    </citation>
    <scope>NUCLEOTIDE SEQUENCE [LARGE SCALE GENOMIC DNA]</scope>
    <source>
        <strain evidence="6">N1-4(HMT)</strain>
    </source>
</reference>
<dbReference type="SMART" id="SM00342">
    <property type="entry name" value="HTH_ARAC"/>
    <property type="match status" value="1"/>
</dbReference>
<dbReference type="Pfam" id="PF12833">
    <property type="entry name" value="HTH_18"/>
    <property type="match status" value="1"/>
</dbReference>
<evidence type="ECO:0000259" key="4">
    <source>
        <dbReference type="PROSITE" id="PS01124"/>
    </source>
</evidence>
<dbReference type="GO" id="GO:0043565">
    <property type="term" value="F:sequence-specific DNA binding"/>
    <property type="evidence" value="ECO:0007669"/>
    <property type="project" value="InterPro"/>
</dbReference>
<dbReference type="InterPro" id="IPR018060">
    <property type="entry name" value="HTH_AraC"/>
</dbReference>
<dbReference type="Gene3D" id="2.60.120.10">
    <property type="entry name" value="Jelly Rolls"/>
    <property type="match status" value="1"/>
</dbReference>
<dbReference type="GO" id="GO:0003700">
    <property type="term" value="F:DNA-binding transcription factor activity"/>
    <property type="evidence" value="ECO:0007669"/>
    <property type="project" value="InterPro"/>
</dbReference>
<dbReference type="SUPFAM" id="SSF46689">
    <property type="entry name" value="Homeodomain-like"/>
    <property type="match status" value="2"/>
</dbReference>
<dbReference type="STRING" id="36745.CLSAP_38590"/>
<dbReference type="PANTHER" id="PTHR43280:SF28">
    <property type="entry name" value="HTH-TYPE TRANSCRIPTIONAL ACTIVATOR RHAS"/>
    <property type="match status" value="1"/>
</dbReference>
<evidence type="ECO:0000256" key="2">
    <source>
        <dbReference type="ARBA" id="ARBA00023125"/>
    </source>
</evidence>
<feature type="domain" description="HTH araC/xylS-type" evidence="4">
    <location>
        <begin position="199"/>
        <end position="297"/>
    </location>
</feature>
<evidence type="ECO:0000256" key="1">
    <source>
        <dbReference type="ARBA" id="ARBA00023015"/>
    </source>
</evidence>
<name>M1LX87_9CLOT</name>
<keyword evidence="1" id="KW-0805">Transcription regulation</keyword>
<dbReference type="Gene3D" id="1.10.10.60">
    <property type="entry name" value="Homeodomain-like"/>
    <property type="match status" value="2"/>
</dbReference>
<dbReference type="SUPFAM" id="SSF51215">
    <property type="entry name" value="Regulatory protein AraC"/>
    <property type="match status" value="1"/>
</dbReference>
<dbReference type="PATRIC" id="fig|931276.5.peg.4139"/>